<evidence type="ECO:0000256" key="3">
    <source>
        <dbReference type="ARBA" id="ARBA00022475"/>
    </source>
</evidence>
<feature type="transmembrane region" description="Helical" evidence="7">
    <location>
        <begin position="162"/>
        <end position="182"/>
    </location>
</feature>
<dbReference type="Pfam" id="PF07690">
    <property type="entry name" value="MFS_1"/>
    <property type="match status" value="1"/>
</dbReference>
<evidence type="ECO:0000256" key="1">
    <source>
        <dbReference type="ARBA" id="ARBA00004651"/>
    </source>
</evidence>
<proteinExistence type="predicted"/>
<dbReference type="SUPFAM" id="SSF103473">
    <property type="entry name" value="MFS general substrate transporter"/>
    <property type="match status" value="1"/>
</dbReference>
<dbReference type="Proteomes" id="UP001164803">
    <property type="component" value="Chromosome"/>
</dbReference>
<evidence type="ECO:0000256" key="4">
    <source>
        <dbReference type="ARBA" id="ARBA00022692"/>
    </source>
</evidence>
<dbReference type="PANTHER" id="PTHR43045">
    <property type="entry name" value="SHIKIMATE TRANSPORTER"/>
    <property type="match status" value="1"/>
</dbReference>
<keyword evidence="3" id="KW-1003">Cell membrane</keyword>
<accession>A0ABY6Z8U4</accession>
<evidence type="ECO:0000259" key="8">
    <source>
        <dbReference type="PROSITE" id="PS50850"/>
    </source>
</evidence>
<protein>
    <submittedName>
        <fullName evidence="9">MFS transporter</fullName>
    </submittedName>
</protein>
<dbReference type="InterPro" id="IPR020846">
    <property type="entry name" value="MFS_dom"/>
</dbReference>
<feature type="transmembrane region" description="Helical" evidence="7">
    <location>
        <begin position="346"/>
        <end position="368"/>
    </location>
</feature>
<sequence length="439" mass="46710">MNVAITQTNDLSVPRNKVVSASIASVLGWSLDLFDLFVLLYVAPVVGALFFPSSNPTLSLASVYASFAVTLLMRPVGSGIFGSYADRNGRKKAMTVAVTGVGFSTAILGVLPTVHQVGALAPILFLMFRLVQGVFVGGVVASTHTIGTETVAPKWRGFMSGLVGGGGAGIGSLFASIVYLIVSNIFTGDQFNVWGWRFMFFAGILCSILGLFVFKSLEESPLWAQQRAHEQQQTAPKAPVRTVFSGQYLPIVLVNLLIVLGGGAAYYLTSGFLPTFLKVVNKISHNASSGILIEASFVAIFSAMLFGYLSDFTGRKKMFIILGILCLIGLPLSYIGLAHATSLGMISLYALILAFLGNAAYAPILIYLNERFPTAIRSSGTGLSWNMGFAIGGMMPTFVSLASGSTGNIPHTLVYFSIGIFILYLIGSFVTPETKGNLH</sequence>
<keyword evidence="6 7" id="KW-0472">Membrane</keyword>
<keyword evidence="5 7" id="KW-1133">Transmembrane helix</keyword>
<dbReference type="PROSITE" id="PS50850">
    <property type="entry name" value="MFS"/>
    <property type="match status" value="1"/>
</dbReference>
<keyword evidence="4 7" id="KW-0812">Transmembrane</keyword>
<reference evidence="9" key="1">
    <citation type="submission" date="2022-08" db="EMBL/GenBank/DDBJ databases">
        <title>Alicyclobacillus dauci DSM2870, complete genome.</title>
        <authorList>
            <person name="Wang Q."/>
            <person name="Cai R."/>
            <person name="Wang Z."/>
        </authorList>
    </citation>
    <scope>NUCLEOTIDE SEQUENCE</scope>
    <source>
        <strain evidence="9">DSM 28700</strain>
    </source>
</reference>
<dbReference type="InterPro" id="IPR011701">
    <property type="entry name" value="MFS"/>
</dbReference>
<organism evidence="9 10">
    <name type="scientific">Alicyclobacillus dauci</name>
    <dbReference type="NCBI Taxonomy" id="1475485"/>
    <lineage>
        <taxon>Bacteria</taxon>
        <taxon>Bacillati</taxon>
        <taxon>Bacillota</taxon>
        <taxon>Bacilli</taxon>
        <taxon>Bacillales</taxon>
        <taxon>Alicyclobacillaceae</taxon>
        <taxon>Alicyclobacillus</taxon>
    </lineage>
</organism>
<dbReference type="Gene3D" id="1.20.1250.20">
    <property type="entry name" value="MFS general substrate transporter like domains"/>
    <property type="match status" value="2"/>
</dbReference>
<evidence type="ECO:0000256" key="5">
    <source>
        <dbReference type="ARBA" id="ARBA00022989"/>
    </source>
</evidence>
<feature type="domain" description="Major facilitator superfamily (MFS) profile" evidence="8">
    <location>
        <begin position="21"/>
        <end position="435"/>
    </location>
</feature>
<comment type="subcellular location">
    <subcellularLocation>
        <location evidence="1">Cell membrane</location>
        <topology evidence="1">Multi-pass membrane protein</topology>
    </subcellularLocation>
</comment>
<evidence type="ECO:0000313" key="9">
    <source>
        <dbReference type="EMBL" id="WAH39145.1"/>
    </source>
</evidence>
<feature type="transmembrane region" description="Helical" evidence="7">
    <location>
        <begin position="380"/>
        <end position="401"/>
    </location>
</feature>
<dbReference type="InterPro" id="IPR036259">
    <property type="entry name" value="MFS_trans_sf"/>
</dbReference>
<dbReference type="RefSeq" id="WP_268046804.1">
    <property type="nucleotide sequence ID" value="NZ_CP104064.1"/>
</dbReference>
<evidence type="ECO:0000256" key="6">
    <source>
        <dbReference type="ARBA" id="ARBA00023136"/>
    </source>
</evidence>
<dbReference type="PROSITE" id="PS00217">
    <property type="entry name" value="SUGAR_TRANSPORT_2"/>
    <property type="match status" value="1"/>
</dbReference>
<keyword evidence="10" id="KW-1185">Reference proteome</keyword>
<feature type="transmembrane region" description="Helical" evidence="7">
    <location>
        <begin position="248"/>
        <end position="268"/>
    </location>
</feature>
<dbReference type="EMBL" id="CP104064">
    <property type="protein sequence ID" value="WAH39145.1"/>
    <property type="molecule type" value="Genomic_DNA"/>
</dbReference>
<gene>
    <name evidence="9" type="ORF">NZD86_05820</name>
</gene>
<evidence type="ECO:0000313" key="10">
    <source>
        <dbReference type="Proteomes" id="UP001164803"/>
    </source>
</evidence>
<feature type="transmembrane region" description="Helical" evidence="7">
    <location>
        <begin position="319"/>
        <end position="340"/>
    </location>
</feature>
<feature type="transmembrane region" description="Helical" evidence="7">
    <location>
        <begin position="63"/>
        <end position="81"/>
    </location>
</feature>
<dbReference type="InterPro" id="IPR005829">
    <property type="entry name" value="Sugar_transporter_CS"/>
</dbReference>
<dbReference type="PANTHER" id="PTHR43045:SF1">
    <property type="entry name" value="SHIKIMATE TRANSPORTER"/>
    <property type="match status" value="1"/>
</dbReference>
<feature type="transmembrane region" description="Helical" evidence="7">
    <location>
        <begin position="120"/>
        <end position="141"/>
    </location>
</feature>
<feature type="transmembrane region" description="Helical" evidence="7">
    <location>
        <begin position="288"/>
        <end position="307"/>
    </location>
</feature>
<evidence type="ECO:0000256" key="7">
    <source>
        <dbReference type="SAM" id="Phobius"/>
    </source>
</evidence>
<keyword evidence="2" id="KW-0813">Transport</keyword>
<evidence type="ECO:0000256" key="2">
    <source>
        <dbReference type="ARBA" id="ARBA00022448"/>
    </source>
</evidence>
<feature type="transmembrane region" description="Helical" evidence="7">
    <location>
        <begin position="194"/>
        <end position="214"/>
    </location>
</feature>
<name>A0ABY6Z8U4_9BACL</name>
<feature type="transmembrane region" description="Helical" evidence="7">
    <location>
        <begin position="413"/>
        <end position="431"/>
    </location>
</feature>
<feature type="transmembrane region" description="Helical" evidence="7">
    <location>
        <begin position="93"/>
        <end position="114"/>
    </location>
</feature>